<evidence type="ECO:0000256" key="3">
    <source>
        <dbReference type="ARBA" id="ARBA00022461"/>
    </source>
</evidence>
<keyword evidence="13" id="KW-1185">Reference proteome</keyword>
<dbReference type="PANTHER" id="PTHR11690">
    <property type="entry name" value="AMILORIDE-SENSITIVE SODIUM CHANNEL-RELATED"/>
    <property type="match status" value="1"/>
</dbReference>
<evidence type="ECO:0000256" key="12">
    <source>
        <dbReference type="SAM" id="Phobius"/>
    </source>
</evidence>
<organism evidence="13 14">
    <name type="scientific">Lingula anatina</name>
    <name type="common">Brachiopod</name>
    <name type="synonym">Lingula unguis</name>
    <dbReference type="NCBI Taxonomy" id="7574"/>
    <lineage>
        <taxon>Eukaryota</taxon>
        <taxon>Metazoa</taxon>
        <taxon>Spiralia</taxon>
        <taxon>Lophotrochozoa</taxon>
        <taxon>Brachiopoda</taxon>
        <taxon>Linguliformea</taxon>
        <taxon>Lingulata</taxon>
        <taxon>Lingulida</taxon>
        <taxon>Linguloidea</taxon>
        <taxon>Lingulidae</taxon>
        <taxon>Lingula</taxon>
    </lineage>
</organism>
<evidence type="ECO:0000256" key="9">
    <source>
        <dbReference type="ARBA" id="ARBA00023201"/>
    </source>
</evidence>
<keyword evidence="2 11" id="KW-0813">Transport</keyword>
<evidence type="ECO:0000256" key="1">
    <source>
        <dbReference type="ARBA" id="ARBA00004141"/>
    </source>
</evidence>
<reference evidence="14" key="1">
    <citation type="submission" date="2025-08" db="UniProtKB">
        <authorList>
            <consortium name="RefSeq"/>
        </authorList>
    </citation>
    <scope>IDENTIFICATION</scope>
    <source>
        <tissue evidence="14">Gonads</tissue>
    </source>
</reference>
<keyword evidence="4 11" id="KW-0812">Transmembrane</keyword>
<dbReference type="InterPro" id="IPR001873">
    <property type="entry name" value="ENaC"/>
</dbReference>
<dbReference type="Pfam" id="PF00858">
    <property type="entry name" value="ASC"/>
    <property type="match status" value="1"/>
</dbReference>
<dbReference type="KEGG" id="lak:106179894"/>
<keyword evidence="9 11" id="KW-0739">Sodium transport</keyword>
<evidence type="ECO:0000256" key="4">
    <source>
        <dbReference type="ARBA" id="ARBA00022692"/>
    </source>
</evidence>
<dbReference type="RefSeq" id="XP_013419155.1">
    <property type="nucleotide sequence ID" value="XM_013563701.1"/>
</dbReference>
<evidence type="ECO:0000256" key="10">
    <source>
        <dbReference type="ARBA" id="ARBA00023303"/>
    </source>
</evidence>
<dbReference type="OrthoDB" id="6332919at2759"/>
<evidence type="ECO:0000256" key="6">
    <source>
        <dbReference type="ARBA" id="ARBA00023053"/>
    </source>
</evidence>
<keyword evidence="7 11" id="KW-0406">Ion transport</keyword>
<gene>
    <name evidence="14" type="primary">LOC106179894</name>
</gene>
<evidence type="ECO:0000256" key="11">
    <source>
        <dbReference type="RuleBase" id="RU000679"/>
    </source>
</evidence>
<accession>A0A1S3K954</accession>
<dbReference type="GO" id="GO:0005886">
    <property type="term" value="C:plasma membrane"/>
    <property type="evidence" value="ECO:0007669"/>
    <property type="project" value="TreeGrafter"/>
</dbReference>
<proteinExistence type="inferred from homology"/>
<dbReference type="PRINTS" id="PR01078">
    <property type="entry name" value="AMINACHANNEL"/>
</dbReference>
<evidence type="ECO:0000256" key="8">
    <source>
        <dbReference type="ARBA" id="ARBA00023136"/>
    </source>
</evidence>
<dbReference type="InParanoid" id="A0A1S3K954"/>
<dbReference type="GeneID" id="106179894"/>
<keyword evidence="6" id="KW-0915">Sodium</keyword>
<dbReference type="GO" id="GO:0015280">
    <property type="term" value="F:ligand-gated sodium channel activity"/>
    <property type="evidence" value="ECO:0007669"/>
    <property type="project" value="TreeGrafter"/>
</dbReference>
<dbReference type="AlphaFoldDB" id="A0A1S3K954"/>
<feature type="transmembrane region" description="Helical" evidence="12">
    <location>
        <begin position="106"/>
        <end position="123"/>
    </location>
</feature>
<comment type="similarity">
    <text evidence="11">Belongs to the amiloride-sensitive sodium channel (TC 1.A.6) family.</text>
</comment>
<sequence>MSLPGDDVHQYDTQYSAFAENVAISPIIRSTQIDTSSANTTLKLKSWMEKSKVHSLSSTKAQNTAKNVETEENENVRESLATFASNVSILGIKNVVDSKIGWFRRVMWLVFVLTGFGFLIFHLKNRIDYYWSNPVSVNIELHYVDFIPFPAVTICNNNKLRALNLYHTGEIDVGYLFTSPTATTTKNLSSYNWTEFITEYGHDAPTMLNAPGSCEWNAQPCSVDNFTRILTEMGVCYTFNHGDTNLKTELLGSTFGLKLILNAEQYNYLATSHSAGFTVSYFA</sequence>
<keyword evidence="3 11" id="KW-0894">Sodium channel</keyword>
<dbReference type="PANTHER" id="PTHR11690:SF300">
    <property type="entry name" value="PICKPOCKET PROTEIN 19"/>
    <property type="match status" value="1"/>
</dbReference>
<dbReference type="Gene3D" id="2.60.470.10">
    <property type="entry name" value="Acid-sensing ion channels like domains"/>
    <property type="match status" value="1"/>
</dbReference>
<dbReference type="Proteomes" id="UP000085678">
    <property type="component" value="Unplaced"/>
</dbReference>
<keyword evidence="5 12" id="KW-1133">Transmembrane helix</keyword>
<keyword evidence="10 11" id="KW-0407">Ion channel</keyword>
<evidence type="ECO:0000256" key="5">
    <source>
        <dbReference type="ARBA" id="ARBA00022989"/>
    </source>
</evidence>
<keyword evidence="8 12" id="KW-0472">Membrane</keyword>
<protein>
    <submittedName>
        <fullName evidence="14">Acid-sensing ion channel 1C</fullName>
    </submittedName>
</protein>
<name>A0A1S3K954_LINAN</name>
<evidence type="ECO:0000256" key="2">
    <source>
        <dbReference type="ARBA" id="ARBA00022448"/>
    </source>
</evidence>
<comment type="subcellular location">
    <subcellularLocation>
        <location evidence="1">Membrane</location>
        <topology evidence="1">Multi-pass membrane protein</topology>
    </subcellularLocation>
</comment>
<evidence type="ECO:0000256" key="7">
    <source>
        <dbReference type="ARBA" id="ARBA00023065"/>
    </source>
</evidence>
<evidence type="ECO:0000313" key="14">
    <source>
        <dbReference type="RefSeq" id="XP_013419155.1"/>
    </source>
</evidence>
<evidence type="ECO:0000313" key="13">
    <source>
        <dbReference type="Proteomes" id="UP000085678"/>
    </source>
</evidence>